<accession>A0AA87ZWG6</accession>
<keyword evidence="2" id="KW-1185">Reference proteome</keyword>
<name>A0AA87ZWG6_FICCA</name>
<evidence type="ECO:0000313" key="1">
    <source>
        <dbReference type="EMBL" id="GMN34693.1"/>
    </source>
</evidence>
<evidence type="ECO:0000313" key="2">
    <source>
        <dbReference type="Proteomes" id="UP001187192"/>
    </source>
</evidence>
<dbReference type="Proteomes" id="UP001187192">
    <property type="component" value="Unassembled WGS sequence"/>
</dbReference>
<dbReference type="EMBL" id="BTGU01000005">
    <property type="protein sequence ID" value="GMN34693.1"/>
    <property type="molecule type" value="Genomic_DNA"/>
</dbReference>
<gene>
    <name evidence="1" type="ORF">TIFTF001_004829</name>
</gene>
<dbReference type="InterPro" id="IPR039321">
    <property type="entry name" value="IDM2/3-like"/>
</dbReference>
<reference evidence="1" key="1">
    <citation type="submission" date="2023-07" db="EMBL/GenBank/DDBJ databases">
        <title>draft genome sequence of fig (Ficus carica).</title>
        <authorList>
            <person name="Takahashi T."/>
            <person name="Nishimura K."/>
        </authorList>
    </citation>
    <scope>NUCLEOTIDE SEQUENCE</scope>
</reference>
<evidence type="ECO:0008006" key="3">
    <source>
        <dbReference type="Google" id="ProtNLM"/>
    </source>
</evidence>
<proteinExistence type="predicted"/>
<organism evidence="1 2">
    <name type="scientific">Ficus carica</name>
    <name type="common">Common fig</name>
    <dbReference type="NCBI Taxonomy" id="3494"/>
    <lineage>
        <taxon>Eukaryota</taxon>
        <taxon>Viridiplantae</taxon>
        <taxon>Streptophyta</taxon>
        <taxon>Embryophyta</taxon>
        <taxon>Tracheophyta</taxon>
        <taxon>Spermatophyta</taxon>
        <taxon>Magnoliopsida</taxon>
        <taxon>eudicotyledons</taxon>
        <taxon>Gunneridae</taxon>
        <taxon>Pentapetalae</taxon>
        <taxon>rosids</taxon>
        <taxon>fabids</taxon>
        <taxon>Rosales</taxon>
        <taxon>Moraceae</taxon>
        <taxon>Ficeae</taxon>
        <taxon>Ficus</taxon>
    </lineage>
</organism>
<dbReference type="AlphaFoldDB" id="A0AA87ZWG6"/>
<dbReference type="PANTHER" id="PTHR34661">
    <property type="entry name" value="INCREASED DNA METHYLATION 3"/>
    <property type="match status" value="1"/>
</dbReference>
<dbReference type="GO" id="GO:0005634">
    <property type="term" value="C:nucleus"/>
    <property type="evidence" value="ECO:0007669"/>
    <property type="project" value="TreeGrafter"/>
</dbReference>
<dbReference type="PANTHER" id="PTHR34661:SF1">
    <property type="entry name" value="INCREASED DNA METHYLATION 3"/>
    <property type="match status" value="1"/>
</dbReference>
<protein>
    <recommendedName>
        <fullName evidence="3">Increased DNA methylation 3</fullName>
    </recommendedName>
</protein>
<sequence length="468" mass="52655">MDFQQNNDHNGSLVSSSFDDLHFLLNFIMGTYLGPDVTFDIPRSSAFQRVAENSPPYTSRDLGPSYVSISLLENLYYYLLRKAEPSLILKPDILHKYLKGSLHFPNLTASEDTRQFTRFFPLDLHGQIWYPESFRVVKGIVLINDPIMSHREEKDLDKFRSLSRLGNFKIDMDQFVPYEHNSHDGNDDGGQNCLDNGKETAITGHRSSDGNAHLLMRSQQKIKRRRDDYESPPVFPEVDPVAKHYNSKRDFQRTCISDGPPAIMSLLSIPDAQKRTCEEVVSIVLSGTARKAKLGPPVGVVDVGVSKVAYYFRVALPGVRKDYCMLSFSCDLFMLACDISSSYSMSTSPRCCFACIFFFSLPPLFKSDSALCPCLCMCKIEMMLFLVAGKFSCEIESAGMVHVRGLTSGGRTIRKPSRAFEMKFQQLCPPGPFTLSFSLPGPVDPRQFAPNFRSDGIFEGVVIKHTKK</sequence>
<comment type="caution">
    <text evidence="1">The sequence shown here is derived from an EMBL/GenBank/DDBJ whole genome shotgun (WGS) entry which is preliminary data.</text>
</comment>